<dbReference type="GeneID" id="136798521"/>
<name>A0A7M5V8C7_9CNID</name>
<evidence type="ECO:0008006" key="6">
    <source>
        <dbReference type="Google" id="ProtNLM"/>
    </source>
</evidence>
<dbReference type="EnsemblMetazoa" id="CLYHEMT005435.1">
    <property type="protein sequence ID" value="CLYHEMP005435.1"/>
    <property type="gene ID" value="CLYHEMG005435"/>
</dbReference>
<feature type="repeat" description="ANK" evidence="3">
    <location>
        <begin position="143"/>
        <end position="175"/>
    </location>
</feature>
<keyword evidence="1" id="KW-0677">Repeat</keyword>
<evidence type="ECO:0000256" key="2">
    <source>
        <dbReference type="ARBA" id="ARBA00023043"/>
    </source>
</evidence>
<evidence type="ECO:0000256" key="3">
    <source>
        <dbReference type="PROSITE-ProRule" id="PRU00023"/>
    </source>
</evidence>
<accession>A0A7M5V8C7</accession>
<protein>
    <recommendedName>
        <fullName evidence="6">Ankyrin repeat domain-containing protein 54</fullName>
    </recommendedName>
</protein>
<evidence type="ECO:0000256" key="1">
    <source>
        <dbReference type="ARBA" id="ARBA00022737"/>
    </source>
</evidence>
<evidence type="ECO:0000313" key="4">
    <source>
        <dbReference type="EnsemblMetazoa" id="CLYHEMP005435.1"/>
    </source>
</evidence>
<dbReference type="AlphaFoldDB" id="A0A7M5V8C7"/>
<keyword evidence="2 3" id="KW-0040">ANK repeat</keyword>
<dbReference type="PROSITE" id="PS50088">
    <property type="entry name" value="ANK_REPEAT"/>
    <property type="match status" value="2"/>
</dbReference>
<dbReference type="PANTHER" id="PTHR24171">
    <property type="entry name" value="ANKYRIN REPEAT DOMAIN-CONTAINING PROTEIN 39-RELATED"/>
    <property type="match status" value="1"/>
</dbReference>
<reference evidence="4" key="1">
    <citation type="submission" date="2021-01" db="UniProtKB">
        <authorList>
            <consortium name="EnsemblMetazoa"/>
        </authorList>
    </citation>
    <scope>IDENTIFICATION</scope>
</reference>
<dbReference type="SMART" id="SM00248">
    <property type="entry name" value="ANK"/>
    <property type="match status" value="2"/>
</dbReference>
<dbReference type="OrthoDB" id="496981at2759"/>
<evidence type="ECO:0000313" key="5">
    <source>
        <dbReference type="Proteomes" id="UP000594262"/>
    </source>
</evidence>
<dbReference type="InterPro" id="IPR036770">
    <property type="entry name" value="Ankyrin_rpt-contain_sf"/>
</dbReference>
<feature type="repeat" description="ANK" evidence="3">
    <location>
        <begin position="110"/>
        <end position="142"/>
    </location>
</feature>
<dbReference type="PROSITE" id="PS50297">
    <property type="entry name" value="ANK_REP_REGION"/>
    <property type="match status" value="2"/>
</dbReference>
<dbReference type="InterPro" id="IPR002110">
    <property type="entry name" value="Ankyrin_rpt"/>
</dbReference>
<sequence length="275" mass="31169">MEEGTENENNEVEPPAGLVFTNIIPSTFTIIDKSESSGYQVLETAPAQEQYTRVEKRKRCGYAKRRTYFSTELTAKKLRVLSNNGIADELQKFFDKYPRAKDYVNLSDDKKRSALHFAASRGADELVHLLLQQGADPNAQDCNGNTPLHLAACTHHIRVITLLLRFGGDVKMTDLSGKTPLHLSHSRLKMLSRERNVDSKKFSAYTMEKRKAEVLEIISMLTEYFDKCGQKEDYFKMCEMKTQLLAVQTEQGVDEVNNLLSSFTQMNIDASSNKP</sequence>
<dbReference type="Proteomes" id="UP000594262">
    <property type="component" value="Unplaced"/>
</dbReference>
<dbReference type="Pfam" id="PF12796">
    <property type="entry name" value="Ank_2"/>
    <property type="match status" value="1"/>
</dbReference>
<dbReference type="Gene3D" id="1.25.40.20">
    <property type="entry name" value="Ankyrin repeat-containing domain"/>
    <property type="match status" value="2"/>
</dbReference>
<proteinExistence type="predicted"/>
<dbReference type="SUPFAM" id="SSF48403">
    <property type="entry name" value="Ankyrin repeat"/>
    <property type="match status" value="1"/>
</dbReference>
<keyword evidence="5" id="KW-1185">Reference proteome</keyword>
<dbReference type="RefSeq" id="XP_066911253.1">
    <property type="nucleotide sequence ID" value="XM_067055152.1"/>
</dbReference>
<organism evidence="4 5">
    <name type="scientific">Clytia hemisphaerica</name>
    <dbReference type="NCBI Taxonomy" id="252671"/>
    <lineage>
        <taxon>Eukaryota</taxon>
        <taxon>Metazoa</taxon>
        <taxon>Cnidaria</taxon>
        <taxon>Hydrozoa</taxon>
        <taxon>Hydroidolina</taxon>
        <taxon>Leptothecata</taxon>
        <taxon>Obeliida</taxon>
        <taxon>Clytiidae</taxon>
        <taxon>Clytia</taxon>
    </lineage>
</organism>